<gene>
    <name evidence="2" type="ORF">LA55_1158</name>
</gene>
<accession>A0A0B6D540</accession>
<protein>
    <submittedName>
        <fullName evidence="2">Uncharacterized protein</fullName>
    </submittedName>
</protein>
<evidence type="ECO:0000313" key="3">
    <source>
        <dbReference type="Proteomes" id="UP000031830"/>
    </source>
</evidence>
<dbReference type="AlphaFoldDB" id="A0A0B6D540"/>
<keyword evidence="1" id="KW-0732">Signal</keyword>
<reference evidence="2 3" key="1">
    <citation type="journal article" date="2015" name="Genome Announc.">
        <title>Genome sequencing of 18 francisella strains to aid in assay development and testing.</title>
        <authorList>
            <person name="Johnson S.L."/>
            <person name="Daligault H.E."/>
            <person name="Davenport K.W."/>
            <person name="Coyne S.R."/>
            <person name="Frey K.G."/>
            <person name="Koroleva G.I."/>
            <person name="Broomall S.M."/>
            <person name="Bishop-Lilly K.A."/>
            <person name="Bruce D.C."/>
            <person name="Chertkov O."/>
            <person name="Freitas T."/>
            <person name="Jaissle J."/>
            <person name="Ladner J.T."/>
            <person name="Rosenzweig C.N."/>
            <person name="Gibbons H.S."/>
            <person name="Palacios G.F."/>
            <person name="Redden C.L."/>
            <person name="Xu Y."/>
            <person name="Minogue T.D."/>
            <person name="Chain P.S."/>
        </authorList>
    </citation>
    <scope>NUCLEOTIDE SEQUENCE [LARGE SCALE GENOMIC DNA]</scope>
    <source>
        <strain evidence="2 3">GA01-2794</strain>
    </source>
</reference>
<dbReference type="Proteomes" id="UP000031830">
    <property type="component" value="Chromosome"/>
</dbReference>
<proteinExistence type="predicted"/>
<organism evidence="2 3">
    <name type="scientific">Francisella philomiragia</name>
    <dbReference type="NCBI Taxonomy" id="28110"/>
    <lineage>
        <taxon>Bacteria</taxon>
        <taxon>Pseudomonadati</taxon>
        <taxon>Pseudomonadota</taxon>
        <taxon>Gammaproteobacteria</taxon>
        <taxon>Thiotrichales</taxon>
        <taxon>Francisellaceae</taxon>
        <taxon>Francisella</taxon>
    </lineage>
</organism>
<feature type="chain" id="PRO_5002108071" evidence="1">
    <location>
        <begin position="21"/>
        <end position="458"/>
    </location>
</feature>
<feature type="signal peptide" evidence="1">
    <location>
        <begin position="1"/>
        <end position="20"/>
    </location>
</feature>
<dbReference type="EMBL" id="CP009440">
    <property type="protein sequence ID" value="AJI53976.1"/>
    <property type="molecule type" value="Genomic_DNA"/>
</dbReference>
<dbReference type="STRING" id="28110.KU46_1672"/>
<dbReference type="KEGG" id="fpz:LA55_1158"/>
<dbReference type="RefSeq" id="WP_044526295.1">
    <property type="nucleotide sequence ID" value="NZ_CP009440.1"/>
</dbReference>
<sequence length="458" mass="50698">MKNIFLILISLLMLTYDVYAASDVTDINTQQKLVDTDESKGNVSQDDSALDTVEQYEGESITPGSTFDVGKSLLKLSHADKVKPPFYQGIKNNVIFSQAMLNTQQETGDPEFVILSRQNGLLKDDYLYVGGMASFTPTWGRNSQNGVSANSINNYALEYYVASTLGEWTSVYASLSTYTINGKWSATPGGVYFILGNLNKLPIYTYAALSTVNFGNFDETTNIIPTLTRLYFMQSGGNVNLSYNKDGLQTNFVFLATSKDGFLKVANAYEGNSKLSFAVNMKYTQDLQSVGDYWYVGAAYSNVSGFTNDHNDNVGVVNFNLGMNISKLEFVNEFVFTDKGVTSMTDVSGGFNLRESFASSIFPDLTSNQFLTSGGNVFGWSSQLDYTANVMNKDLVPFVSYSQIQQASDNYAASVSTGFRYNVFADGWLGFSYTYVKGQAKNFSEQDNIMTMYLRIFI</sequence>
<evidence type="ECO:0000313" key="2">
    <source>
        <dbReference type="EMBL" id="AJI53976.1"/>
    </source>
</evidence>
<name>A0A0B6D540_9GAMM</name>
<dbReference type="OrthoDB" id="5603677at2"/>
<evidence type="ECO:0000256" key="1">
    <source>
        <dbReference type="SAM" id="SignalP"/>
    </source>
</evidence>